<organism evidence="3 4">
    <name type="scientific">Trichoderma aggressivum f. europaeum</name>
    <dbReference type="NCBI Taxonomy" id="173218"/>
    <lineage>
        <taxon>Eukaryota</taxon>
        <taxon>Fungi</taxon>
        <taxon>Dikarya</taxon>
        <taxon>Ascomycota</taxon>
        <taxon>Pezizomycotina</taxon>
        <taxon>Sordariomycetes</taxon>
        <taxon>Hypocreomycetidae</taxon>
        <taxon>Hypocreales</taxon>
        <taxon>Hypocreaceae</taxon>
        <taxon>Trichoderma</taxon>
    </lineage>
</organism>
<sequence>MQLDWCCARSYGAPLIRPPIDGADSEPMPMPMPCTYQHSHRSNASQTRLPLDSPFHNKGEATVVTEPPALGIANGLFILTLIAIVHRRAPRFRPVSAPAPVWRPGDACRGERRQLRKKERERERERKKKKQGEGASSTARDTDRRQDSSLESRVNHQSQSSHHRYNNQSPRPITAVTIRRPPSAIAKMGRRDNDDEKPTGLEALRRRSSSNRTSPSGLSRRISSQSTRTSSSTTRRDSIAGSETPPPLMRSSPSVGSSSYGFSAGSSVLSPLRREVDFTRSRDGGDIRAGKLELARRLSMLAQRLTYGDSMEELVALDSQVNQIEQALGGGISPSVYGSPPLSRKTRPLSLETPVRKNRHSDMDGSAIFSSPSSLYRSRFTDQLSPTPSSSMMRHDESEEEDAPPPKKGMTAVQANKIIAELVKLNEELENTVTNLKARQEESDHIHRLLVDRAEQAAQRIIFLQNRIQYLEEELQENDAELTHLRVCLKAVEIQLPPHPDRELQRCFAVFKEGYRAIKKKRAMRSNMVSYLGYDSSIAASSSAR</sequence>
<feature type="compositionally biased region" description="Basic and acidic residues" evidence="2">
    <location>
        <begin position="189"/>
        <end position="205"/>
    </location>
</feature>
<feature type="compositionally biased region" description="Polar residues" evidence="2">
    <location>
        <begin position="368"/>
        <end position="392"/>
    </location>
</feature>
<keyword evidence="1" id="KW-0175">Coiled coil</keyword>
<proteinExistence type="predicted"/>
<reference evidence="3" key="1">
    <citation type="submission" date="2023-11" db="EMBL/GenBank/DDBJ databases">
        <title>The genome sequences of three competitors of mushroom-forming fungi.</title>
        <authorList>
            <person name="Beijen E."/>
            <person name="Ohm R.A."/>
        </authorList>
    </citation>
    <scope>NUCLEOTIDE SEQUENCE</scope>
    <source>
        <strain evidence="3">CBS 100526</strain>
    </source>
</reference>
<keyword evidence="4" id="KW-1185">Reference proteome</keyword>
<protein>
    <submittedName>
        <fullName evidence="3">Uncharacterized protein</fullName>
    </submittedName>
</protein>
<name>A0AAE1M4F3_9HYPO</name>
<evidence type="ECO:0000313" key="4">
    <source>
        <dbReference type="Proteomes" id="UP001273209"/>
    </source>
</evidence>
<feature type="coiled-coil region" evidence="1">
    <location>
        <begin position="412"/>
        <end position="481"/>
    </location>
</feature>
<evidence type="ECO:0000256" key="1">
    <source>
        <dbReference type="SAM" id="Coils"/>
    </source>
</evidence>
<evidence type="ECO:0000313" key="3">
    <source>
        <dbReference type="EMBL" id="KAK4077805.1"/>
    </source>
</evidence>
<feature type="region of interest" description="Disordered" evidence="2">
    <location>
        <begin position="330"/>
        <end position="409"/>
    </location>
</feature>
<feature type="compositionally biased region" description="Low complexity" evidence="2">
    <location>
        <begin position="251"/>
        <end position="266"/>
    </location>
</feature>
<dbReference type="Proteomes" id="UP001273209">
    <property type="component" value="Unassembled WGS sequence"/>
</dbReference>
<accession>A0AAE1M4F3</accession>
<feature type="compositionally biased region" description="Polar residues" evidence="2">
    <location>
        <begin position="155"/>
        <end position="171"/>
    </location>
</feature>
<dbReference type="RefSeq" id="XP_062757488.1">
    <property type="nucleotide sequence ID" value="XM_062897799.1"/>
</dbReference>
<feature type="region of interest" description="Disordered" evidence="2">
    <location>
        <begin position="95"/>
        <end position="266"/>
    </location>
</feature>
<feature type="compositionally biased region" description="Low complexity" evidence="2">
    <location>
        <begin position="210"/>
        <end position="233"/>
    </location>
</feature>
<evidence type="ECO:0000256" key="2">
    <source>
        <dbReference type="SAM" id="MobiDB-lite"/>
    </source>
</evidence>
<dbReference type="GeneID" id="87917702"/>
<feature type="compositionally biased region" description="Basic and acidic residues" evidence="2">
    <location>
        <begin position="140"/>
        <end position="154"/>
    </location>
</feature>
<gene>
    <name evidence="3" type="ORF">Triagg1_3499</name>
</gene>
<dbReference type="EMBL" id="JAWRVG010000010">
    <property type="protein sequence ID" value="KAK4077805.1"/>
    <property type="molecule type" value="Genomic_DNA"/>
</dbReference>
<comment type="caution">
    <text evidence="3">The sequence shown here is derived from an EMBL/GenBank/DDBJ whole genome shotgun (WGS) entry which is preliminary data.</text>
</comment>
<feature type="compositionally biased region" description="Basic and acidic residues" evidence="2">
    <location>
        <begin position="106"/>
        <end position="124"/>
    </location>
</feature>
<dbReference type="AlphaFoldDB" id="A0AAE1M4F3"/>